<dbReference type="AlphaFoldDB" id="A0A0C1HAJ5"/>
<dbReference type="PATRIC" id="fig|362787.3.peg.1100"/>
<dbReference type="Proteomes" id="UP000031465">
    <property type="component" value="Unassembled WGS sequence"/>
</dbReference>
<accession>A0A0C1HAJ5</accession>
<keyword evidence="1" id="KW-1133">Transmembrane helix</keyword>
<feature type="transmembrane region" description="Helical" evidence="1">
    <location>
        <begin position="40"/>
        <end position="59"/>
    </location>
</feature>
<evidence type="ECO:0000256" key="1">
    <source>
        <dbReference type="SAM" id="Phobius"/>
    </source>
</evidence>
<gene>
    <name evidence="2" type="ORF">DB44_CW00210</name>
</gene>
<evidence type="ECO:0000313" key="3">
    <source>
        <dbReference type="Proteomes" id="UP000031465"/>
    </source>
</evidence>
<organism evidence="2 3">
    <name type="scientific">Candidatus Protochlamydia amoebophila</name>
    <dbReference type="NCBI Taxonomy" id="362787"/>
    <lineage>
        <taxon>Bacteria</taxon>
        <taxon>Pseudomonadati</taxon>
        <taxon>Chlamydiota</taxon>
        <taxon>Chlamydiia</taxon>
        <taxon>Parachlamydiales</taxon>
        <taxon>Parachlamydiaceae</taxon>
        <taxon>Candidatus Protochlamydia</taxon>
    </lineage>
</organism>
<sequence length="293" mass="34832">MNRKFEGMTLFPVPVINFYLIKNADGQKHFFKKRFMKKTIIFSIYLIMVVSFCYLFSALNASEYEIKQYLLPKNHPLQIPLKNLFQTPNMFDSPREWHLSGFQVLDRVHRKLMVARHPTVNNYLFKKFQNTISAKKQLNNYLKRASGAKALSQFIIRNHINHIIVPKKWLYPLPKKFSDSKTKEQTYILIVEEMDICGGGVDPMGEVALHYQHIQEELLKELCFVVFYFRGLDSMLHNMPFTYQNKITFIDTEKWKEKREGYLQRAMPFLRPESQAYALEIFRALENQEIKLK</sequence>
<keyword evidence="1" id="KW-0472">Membrane</keyword>
<comment type="caution">
    <text evidence="2">The sequence shown here is derived from an EMBL/GenBank/DDBJ whole genome shotgun (WGS) entry which is preliminary data.</text>
</comment>
<keyword evidence="1" id="KW-0812">Transmembrane</keyword>
<dbReference type="EMBL" id="JSAN01000069">
    <property type="protein sequence ID" value="KIC71848.1"/>
    <property type="molecule type" value="Genomic_DNA"/>
</dbReference>
<protein>
    <submittedName>
        <fullName evidence="2">Uncharacterized protein</fullName>
    </submittedName>
</protein>
<proteinExistence type="predicted"/>
<evidence type="ECO:0000313" key="2">
    <source>
        <dbReference type="EMBL" id="KIC71848.1"/>
    </source>
</evidence>
<reference evidence="2 3" key="1">
    <citation type="journal article" date="2014" name="Mol. Biol. Evol.">
        <title>Massive expansion of Ubiquitination-related gene families within the Chlamydiae.</title>
        <authorList>
            <person name="Domman D."/>
            <person name="Collingro A."/>
            <person name="Lagkouvardos I."/>
            <person name="Gehre L."/>
            <person name="Weinmaier T."/>
            <person name="Rattei T."/>
            <person name="Subtil A."/>
            <person name="Horn M."/>
        </authorList>
    </citation>
    <scope>NUCLEOTIDE SEQUENCE [LARGE SCALE GENOMIC DNA]</scope>
    <source>
        <strain evidence="2 3">EI2</strain>
    </source>
</reference>
<name>A0A0C1HAJ5_9BACT</name>